<dbReference type="SUPFAM" id="SSF54060">
    <property type="entry name" value="His-Me finger endonucleases"/>
    <property type="match status" value="1"/>
</dbReference>
<evidence type="ECO:0000313" key="8">
    <source>
        <dbReference type="EMBL" id="CAF3884931.1"/>
    </source>
</evidence>
<dbReference type="InterPro" id="IPR011583">
    <property type="entry name" value="Chitinase_II/V-like_cat"/>
</dbReference>
<dbReference type="PANTHER" id="PTHR46073">
    <property type="entry name" value="CHITINASE"/>
    <property type="match status" value="1"/>
</dbReference>
<dbReference type="SMART" id="SM00270">
    <property type="entry name" value="ChtBD1"/>
    <property type="match status" value="2"/>
</dbReference>
<feature type="domain" description="Apple" evidence="5">
    <location>
        <begin position="695"/>
        <end position="776"/>
    </location>
</feature>
<dbReference type="EMBL" id="CAJOBJ010001554">
    <property type="protein sequence ID" value="CAF3884931.1"/>
    <property type="molecule type" value="Genomic_DNA"/>
</dbReference>
<dbReference type="PROSITE" id="PS01095">
    <property type="entry name" value="GH18_1"/>
    <property type="match status" value="1"/>
</dbReference>
<dbReference type="SUPFAM" id="SSF54106">
    <property type="entry name" value="LysM domain"/>
    <property type="match status" value="5"/>
</dbReference>
<dbReference type="Pfam" id="PF01223">
    <property type="entry name" value="Endonuclease_NS"/>
    <property type="match status" value="1"/>
</dbReference>
<dbReference type="GO" id="GO:0005975">
    <property type="term" value="P:carbohydrate metabolic process"/>
    <property type="evidence" value="ECO:0007669"/>
    <property type="project" value="InterPro"/>
</dbReference>
<protein>
    <recommendedName>
        <fullName evidence="10">Chitinase</fullName>
    </recommendedName>
</protein>
<dbReference type="InterPro" id="IPR029070">
    <property type="entry name" value="Chitinase_insertion_sf"/>
</dbReference>
<feature type="domain" description="LysM" evidence="6">
    <location>
        <begin position="202"/>
        <end position="247"/>
    </location>
</feature>
<dbReference type="InterPro" id="IPR001579">
    <property type="entry name" value="Glyco_hydro_18_chit_AS"/>
</dbReference>
<feature type="compositionally biased region" description="Basic residues" evidence="4">
    <location>
        <begin position="1433"/>
        <end position="1447"/>
    </location>
</feature>
<evidence type="ECO:0000256" key="1">
    <source>
        <dbReference type="ARBA" id="ARBA00022801"/>
    </source>
</evidence>
<dbReference type="GO" id="GO:0046872">
    <property type="term" value="F:metal ion binding"/>
    <property type="evidence" value="ECO:0007669"/>
    <property type="project" value="InterPro"/>
</dbReference>
<dbReference type="CDD" id="cd10909">
    <property type="entry name" value="ChtBD1_GH18_2"/>
    <property type="match status" value="2"/>
</dbReference>
<sequence length="2447" mass="274489">MDTNGSEWVGMDGNGWEWLRMGSTLCGKTHTVISGDSCWTIGQANSLTVAQLQSLNPSLGQNCDLTVGQILLLQPACFVEATPCGKTHAVVSGDSCWSVGQANSLTVAQLQSLNPSLGQNCDLTVGQMLLMQPACSVEATLCGKTHAVVSGDSCWSIGQANSITVAQLQSLNPSLGSNCDLTVGQILLMKPACSVEATPCGKTYTVISGDSCWSIGEANSVTVAQIQSLNPSLGQNCDLTVGQILLMQPACSVESTLCGKTHTVVSGDSCWSIGEANSLTIAQIQSLNPTLGQNCDLTVGQILLIQSACNGYSTVSDCHDVNTCCRQYECCGNKSENCQDQKAMIDTSPNSSDEESVCEIEAHQSYKIFSQYGFLHCKQFSTSTNHSTIVLGPRSETKNQEWQFLSVEKDASDQENLYVIICMATNKALTVEGQAGGGSGQLHQWSHDTPDMHQQFRIKTRDGNLCEIEHARTNQSVAIINLDAHSKQQNEAVIGVSPRSNNPNLWRLSKTETIRNKHWNVFMDGKAGYLCLGYGRRKSSIPLTLTKCLQWCESRQKRFCMWNHLSQKAQEDNGDDDDEEDDNAFNMTTTTIVSSCWATNKCNNRTLIENEQYSIYEFQYDNADIDEKSVPIINESNKSVPALNAYISYTKYLLLQANDFQLNSEPLMCVDLDPNKDAIVTFENSSDGIRLCDMCPNLPPFDKMFGIIINQVDNIPLSTMSKLKFDECFMECVDDERCIGYSYSEKHKKCLTFDRIRASDDRLEMANQEDKWTTVLVKQPIGTIQDWVFIRNTRISGYEEKRLTETFLQCLQLCQSIINCLSITYDFLSKSCALFDRNENSDENNNMFLSYGYISAINFQLIYGNNTNEWRFIPESSLTDDDDDDDNDDDDEEVKKDEQHPRTMVTTTAARSSICEDTSNNASSNIQSYYNPNCFTSDGKACNRLTGCQDCLKTEFHSISISSTSLPGCPMATNTKQEKELKNNKRNICMTNCLLQRNPPCIAVEIDELTADCQYRTTYANWTSIEAHSGRKHRYWLQYPQQKFQFIPNCDFDPSTSLASIPFDKCIESCHHDIQCQKTSYNFDTQECKTGAGRPGQVKKNSEFKNLHCFIRPLMHSNDFTSMRMAFERTLDYQLEYRLAENDSYLDQQDMIPCSSDTNYDICLDTCLHKCLFVSPLNITCQYVSITYVNQILTCTYFHTKTTVVKSEFSEIYTRYFNIQMNLSVINKMPLFYAKTDTRLCFYPSSSLNEQTYSTLKGYRTTLTVGNETELNSISKIRRRRFLGFLKKAFKWVANKIVKPIVETVKEIVETPIKAIKTIGHLVKGDTKAAKDEFMSIGIVKDVKSLGENVVKVGQAIGKGDVKGAFESLANVGLDALSVVPLPGAGKGVAKIGKSLKKSNDKVLKDVKENLTKPTKKKNKGKNDGKNDEKKNDSKKKKKCKIGRLKRQAAGQKHSRDCDSDEDDDDDDNNKNRAKCGKPSINTKNDKIRDRSLDNCKAKSIGSKCKYECEYLYESAYKHGVTCQKDTKNAKRAFWKPTPKCEPESCPAGDYPMIVMKTERTNAYVVLFDKKRKLPVWSLSVLDGTNRIMNPLGKRTTGYTHHPCKELKNFQAPQSAYTGSGYDHGHLTPSEILSYSRDASFASNLRINLAPQNDMTNQISWRMIEAHIRCHNNKYPPSLVVTGVCPTSRGKTKAMGGVDIPSCFWKMICYKRNSQTHVVGFVSDNSKIKRADRTQLVKTLKPVSQEDILALLASNKNYFLLKNPFFTGFASAVKGRTSISSINSIKCASQLSLDQTEANIWHKDLLMEQSKRDKNAAKKSNKKKKKTKTKREDTNDEDRREVRGCTRAEAKATAALFGLSSLSIFDEANYDIVEDSDDNDTDANDDNDNDNDDEAGGNVSQAAKCGKRIVGYYPSWGTGKISSQHAQRLTHIIFAFFEVDASGNIFLGSADRTHSTDVEKDTKIARQRLERLARLQNAFPNIKYMFAVGGWENSQYFSSIAASPDKRVRFIASTLKLLDEYRMDGIDIDWEHPVTGGAVEGIPEDKQNYVLLMKELRQAMDRHRSDYLLTFASAAGQWTLDPGYDLPGLLEYADFVNVMTYDFFGAWESKWGAYTGPPAPLFFGMPPRFSGKTNVHWTIKYYVCRTNQPHKITMGVPFYGRYWKNVEREPIDPTDPMWRKATAVNGKFVGGFAPWNEIQESWLTNERYKEQFHEKTKATFAFNDQELIYLGYESPKSLKYKADYAADNNIGGLMVWAIDQDDADLTMMKIIADAPLCKHTNPSSVFYKCSPLKGEKRWWTLEDSEERAGMCGRSAPLYKGYYPVCDPDDPGYSCCSPDGYCGKSEKHCTGLGIDYEKNPDLLVDEPIRPSIDPPLWYLLDAPDGKRGRCGLGVSPITGNIFPICNPDDKTAHCCSNGGYCGTGDQFCSCDGCIDFKKDPSYRFKPKR</sequence>
<feature type="region of interest" description="Disordered" evidence="4">
    <location>
        <begin position="1403"/>
        <end position="1484"/>
    </location>
</feature>
<keyword evidence="2 3" id="KW-0326">Glycosidase</keyword>
<evidence type="ECO:0000256" key="4">
    <source>
        <dbReference type="SAM" id="MobiDB-lite"/>
    </source>
</evidence>
<accession>A0A8S2L6J3</accession>
<feature type="compositionally biased region" description="Acidic residues" evidence="4">
    <location>
        <begin position="878"/>
        <end position="892"/>
    </location>
</feature>
<dbReference type="SMART" id="SM00477">
    <property type="entry name" value="NUC"/>
    <property type="match status" value="1"/>
</dbReference>
<feature type="compositionally biased region" description="Basic residues" evidence="4">
    <location>
        <begin position="1817"/>
        <end position="1829"/>
    </location>
</feature>
<organism evidence="8 9">
    <name type="scientific">Rotaria magnacalcarata</name>
    <dbReference type="NCBI Taxonomy" id="392030"/>
    <lineage>
        <taxon>Eukaryota</taxon>
        <taxon>Metazoa</taxon>
        <taxon>Spiralia</taxon>
        <taxon>Gnathifera</taxon>
        <taxon>Rotifera</taxon>
        <taxon>Eurotatoria</taxon>
        <taxon>Bdelloidea</taxon>
        <taxon>Philodinida</taxon>
        <taxon>Philodinidae</taxon>
        <taxon>Rotaria</taxon>
    </lineage>
</organism>
<dbReference type="GO" id="GO:0003676">
    <property type="term" value="F:nucleic acid binding"/>
    <property type="evidence" value="ECO:0007669"/>
    <property type="project" value="InterPro"/>
</dbReference>
<dbReference type="PROSITE" id="PS51782">
    <property type="entry name" value="LYSM"/>
    <property type="match status" value="5"/>
</dbReference>
<dbReference type="GO" id="GO:0008061">
    <property type="term" value="F:chitin binding"/>
    <property type="evidence" value="ECO:0007669"/>
    <property type="project" value="InterPro"/>
</dbReference>
<dbReference type="PROSITE" id="PS51910">
    <property type="entry name" value="GH18_2"/>
    <property type="match status" value="1"/>
</dbReference>
<dbReference type="CDD" id="cd00161">
    <property type="entry name" value="beta-trefoil_Ricin-like"/>
    <property type="match status" value="1"/>
</dbReference>
<feature type="region of interest" description="Disordered" evidence="4">
    <location>
        <begin position="874"/>
        <end position="908"/>
    </location>
</feature>
<evidence type="ECO:0000256" key="3">
    <source>
        <dbReference type="RuleBase" id="RU000489"/>
    </source>
</evidence>
<feature type="compositionally biased region" description="Basic and acidic residues" evidence="4">
    <location>
        <begin position="1830"/>
        <end position="1843"/>
    </location>
</feature>
<proteinExistence type="predicted"/>
<dbReference type="GO" id="GO:0004568">
    <property type="term" value="F:chitinase activity"/>
    <property type="evidence" value="ECO:0007669"/>
    <property type="project" value="UniProtKB-ARBA"/>
</dbReference>
<name>A0A8S2L6J3_9BILA</name>
<dbReference type="Gene3D" id="2.80.10.50">
    <property type="match status" value="1"/>
</dbReference>
<feature type="domain" description="LysM" evidence="6">
    <location>
        <begin position="86"/>
        <end position="131"/>
    </location>
</feature>
<dbReference type="InterPro" id="IPR001002">
    <property type="entry name" value="Chitin-bd_1"/>
</dbReference>
<dbReference type="Gene3D" id="3.40.570.10">
    <property type="entry name" value="Extracellular Endonuclease, subunit A"/>
    <property type="match status" value="1"/>
</dbReference>
<dbReference type="InterPro" id="IPR035992">
    <property type="entry name" value="Ricin_B-like_lectins"/>
</dbReference>
<feature type="region of interest" description="Disordered" evidence="4">
    <location>
        <begin position="1811"/>
        <end position="1843"/>
    </location>
</feature>
<dbReference type="Proteomes" id="UP000681720">
    <property type="component" value="Unassembled WGS sequence"/>
</dbReference>
<dbReference type="GO" id="GO:0006032">
    <property type="term" value="P:chitin catabolic process"/>
    <property type="evidence" value="ECO:0007669"/>
    <property type="project" value="UniProtKB-ARBA"/>
</dbReference>
<evidence type="ECO:0000259" key="6">
    <source>
        <dbReference type="PROSITE" id="PS51782"/>
    </source>
</evidence>
<dbReference type="SMART" id="SM00257">
    <property type="entry name" value="LysM"/>
    <property type="match status" value="5"/>
</dbReference>
<dbReference type="InterPro" id="IPR000772">
    <property type="entry name" value="Ricin_B_lectin"/>
</dbReference>
<dbReference type="SMART" id="SM00892">
    <property type="entry name" value="Endonuclease_NS"/>
    <property type="match status" value="1"/>
</dbReference>
<dbReference type="SMART" id="SM00636">
    <property type="entry name" value="Glyco_18"/>
    <property type="match status" value="1"/>
</dbReference>
<dbReference type="SMART" id="SM00473">
    <property type="entry name" value="PAN_AP"/>
    <property type="match status" value="1"/>
</dbReference>
<dbReference type="InterPro" id="IPR044929">
    <property type="entry name" value="DNA/RNA_non-sp_Endonuclease_sf"/>
</dbReference>
<feature type="compositionally biased region" description="Basic and acidic residues" evidence="4">
    <location>
        <begin position="1421"/>
        <end position="1432"/>
    </location>
</feature>
<dbReference type="SUPFAM" id="SSF54556">
    <property type="entry name" value="Chitinase insertion domain"/>
    <property type="match status" value="1"/>
</dbReference>
<keyword evidence="1 3" id="KW-0378">Hydrolase</keyword>
<dbReference type="Pfam" id="PF00024">
    <property type="entry name" value="PAN_1"/>
    <property type="match status" value="1"/>
</dbReference>
<evidence type="ECO:0008006" key="10">
    <source>
        <dbReference type="Google" id="ProtNLM"/>
    </source>
</evidence>
<feature type="region of interest" description="Disordered" evidence="4">
    <location>
        <begin position="1874"/>
        <end position="1900"/>
    </location>
</feature>
<comment type="caution">
    <text evidence="8">The sequence shown here is derived from an EMBL/GenBank/DDBJ whole genome shotgun (WGS) entry which is preliminary data.</text>
</comment>
<dbReference type="InterPro" id="IPR036779">
    <property type="entry name" value="LysM_dom_sf"/>
</dbReference>
<reference evidence="8" key="1">
    <citation type="submission" date="2021-02" db="EMBL/GenBank/DDBJ databases">
        <authorList>
            <person name="Nowell W R."/>
        </authorList>
    </citation>
    <scope>NUCLEOTIDE SEQUENCE</scope>
</reference>
<dbReference type="InterPro" id="IPR018392">
    <property type="entry name" value="LysM"/>
</dbReference>
<dbReference type="PROSITE" id="PS50948">
    <property type="entry name" value="PAN"/>
    <property type="match status" value="1"/>
</dbReference>
<dbReference type="InterPro" id="IPR020821">
    <property type="entry name" value="ENPP1-3/EXOG-like_nuc-like"/>
</dbReference>
<dbReference type="Gene3D" id="3.10.350.10">
    <property type="entry name" value="LysM domain"/>
    <property type="match status" value="5"/>
</dbReference>
<feature type="domain" description="LysM" evidence="6">
    <location>
        <begin position="260"/>
        <end position="305"/>
    </location>
</feature>
<dbReference type="Pfam" id="PF00704">
    <property type="entry name" value="Glyco_hydro_18"/>
    <property type="match status" value="1"/>
</dbReference>
<dbReference type="CDD" id="cd00118">
    <property type="entry name" value="LysM"/>
    <property type="match status" value="5"/>
</dbReference>
<evidence type="ECO:0000259" key="7">
    <source>
        <dbReference type="PROSITE" id="PS51910"/>
    </source>
</evidence>
<feature type="compositionally biased region" description="Acidic residues" evidence="4">
    <location>
        <begin position="1874"/>
        <end position="1895"/>
    </location>
</feature>
<evidence type="ECO:0000259" key="5">
    <source>
        <dbReference type="PROSITE" id="PS50948"/>
    </source>
</evidence>
<evidence type="ECO:0000256" key="2">
    <source>
        <dbReference type="ARBA" id="ARBA00023295"/>
    </source>
</evidence>
<dbReference type="SUPFAM" id="SSF51445">
    <property type="entry name" value="(Trans)glycosidases"/>
    <property type="match status" value="1"/>
</dbReference>
<dbReference type="InterPro" id="IPR001223">
    <property type="entry name" value="Glyco_hydro18_cat"/>
</dbReference>
<dbReference type="CDD" id="cd06548">
    <property type="entry name" value="GH18_chitinase"/>
    <property type="match status" value="1"/>
</dbReference>
<dbReference type="PANTHER" id="PTHR46073:SF4">
    <property type="entry name" value="GH18 DOMAIN-CONTAINING PROTEIN"/>
    <property type="match status" value="1"/>
</dbReference>
<dbReference type="InterPro" id="IPR001604">
    <property type="entry name" value="Endo_G_ENPP1-like_dom"/>
</dbReference>
<evidence type="ECO:0000313" key="9">
    <source>
        <dbReference type="Proteomes" id="UP000681720"/>
    </source>
</evidence>
<dbReference type="Pfam" id="PF14200">
    <property type="entry name" value="RicinB_lectin_2"/>
    <property type="match status" value="1"/>
</dbReference>
<dbReference type="Pfam" id="PF01476">
    <property type="entry name" value="LysM"/>
    <property type="match status" value="5"/>
</dbReference>
<dbReference type="InterPro" id="IPR044925">
    <property type="entry name" value="His-Me_finger_sf"/>
</dbReference>
<feature type="compositionally biased region" description="Acidic residues" evidence="4">
    <location>
        <begin position="1459"/>
        <end position="1468"/>
    </location>
</feature>
<feature type="domain" description="LysM" evidence="6">
    <location>
        <begin position="28"/>
        <end position="73"/>
    </location>
</feature>
<dbReference type="InterPro" id="IPR003609">
    <property type="entry name" value="Pan_app"/>
</dbReference>
<dbReference type="Gene3D" id="3.20.20.80">
    <property type="entry name" value="Glycosidases"/>
    <property type="match status" value="1"/>
</dbReference>
<gene>
    <name evidence="8" type="ORF">GIL414_LOCUS5737</name>
</gene>
<dbReference type="SUPFAM" id="SSF50370">
    <property type="entry name" value="Ricin B-like lectins"/>
    <property type="match status" value="1"/>
</dbReference>
<dbReference type="InterPro" id="IPR017853">
    <property type="entry name" value="GH"/>
</dbReference>
<feature type="domain" description="GH18" evidence="7">
    <location>
        <begin position="1907"/>
        <end position="2278"/>
    </location>
</feature>
<feature type="domain" description="LysM" evidence="6">
    <location>
        <begin position="144"/>
        <end position="189"/>
    </location>
</feature>
<dbReference type="Gene3D" id="3.10.50.10">
    <property type="match status" value="1"/>
</dbReference>